<evidence type="ECO:0000256" key="1">
    <source>
        <dbReference type="ARBA" id="ARBA00023239"/>
    </source>
</evidence>
<feature type="domain" description="Fumarate lyase N-terminal" evidence="2">
    <location>
        <begin position="16"/>
        <end position="345"/>
    </location>
</feature>
<dbReference type="SUPFAM" id="SSF48557">
    <property type="entry name" value="L-aspartase-like"/>
    <property type="match status" value="1"/>
</dbReference>
<dbReference type="InterPro" id="IPR022761">
    <property type="entry name" value="Fumarate_lyase_N"/>
</dbReference>
<dbReference type="InterPro" id="IPR051546">
    <property type="entry name" value="Aspartate_Ammonia-Lyase"/>
</dbReference>
<dbReference type="GO" id="GO:0005829">
    <property type="term" value="C:cytosol"/>
    <property type="evidence" value="ECO:0007669"/>
    <property type="project" value="TreeGrafter"/>
</dbReference>
<dbReference type="Proteomes" id="UP000078200">
    <property type="component" value="Unassembled WGS sequence"/>
</dbReference>
<dbReference type="FunFam" id="1.10.275.10:FF:000001">
    <property type="entry name" value="Fumarate hydratase, mitochondrial"/>
    <property type="match status" value="1"/>
</dbReference>
<dbReference type="NCBIfam" id="NF008909">
    <property type="entry name" value="PRK12273.1"/>
    <property type="match status" value="1"/>
</dbReference>
<dbReference type="Gene3D" id="1.20.200.10">
    <property type="entry name" value="Fumarase/aspartase (Central domain)"/>
    <property type="match status" value="1"/>
</dbReference>
<dbReference type="Pfam" id="PF00206">
    <property type="entry name" value="Lyase_1"/>
    <property type="match status" value="1"/>
</dbReference>
<dbReference type="AlphaFoldDB" id="A0A1A9UKB9"/>
<dbReference type="PANTHER" id="PTHR42696:SF2">
    <property type="entry name" value="ASPARTATE AMMONIA-LYASE"/>
    <property type="match status" value="1"/>
</dbReference>
<organism evidence="3 4">
    <name type="scientific">Glossina austeni</name>
    <name type="common">Savannah tsetse fly</name>
    <dbReference type="NCBI Taxonomy" id="7395"/>
    <lineage>
        <taxon>Eukaryota</taxon>
        <taxon>Metazoa</taxon>
        <taxon>Ecdysozoa</taxon>
        <taxon>Arthropoda</taxon>
        <taxon>Hexapoda</taxon>
        <taxon>Insecta</taxon>
        <taxon>Pterygota</taxon>
        <taxon>Neoptera</taxon>
        <taxon>Endopterygota</taxon>
        <taxon>Diptera</taxon>
        <taxon>Brachycera</taxon>
        <taxon>Muscomorpha</taxon>
        <taxon>Hippoboscoidea</taxon>
        <taxon>Glossinidae</taxon>
        <taxon>Glossina</taxon>
    </lineage>
</organism>
<dbReference type="PANTHER" id="PTHR42696">
    <property type="entry name" value="ASPARTATE AMMONIA-LYASE"/>
    <property type="match status" value="1"/>
</dbReference>
<evidence type="ECO:0000313" key="3">
    <source>
        <dbReference type="EnsemblMetazoa" id="GAUT007502-PA"/>
    </source>
</evidence>
<dbReference type="Gene3D" id="1.10.275.10">
    <property type="entry name" value="Fumarase/aspartase (N-terminal domain)"/>
    <property type="match status" value="1"/>
</dbReference>
<dbReference type="InterPro" id="IPR000362">
    <property type="entry name" value="Fumarate_lyase_fam"/>
</dbReference>
<dbReference type="PRINTS" id="PR00145">
    <property type="entry name" value="ARGSUCLYASE"/>
</dbReference>
<keyword evidence="4" id="KW-1185">Reference proteome</keyword>
<dbReference type="FunFam" id="1.20.200.10:FF:000001">
    <property type="entry name" value="Fumarate hydratase, mitochondrial"/>
    <property type="match status" value="1"/>
</dbReference>
<dbReference type="PROSITE" id="PS00163">
    <property type="entry name" value="FUMARATE_LYASES"/>
    <property type="match status" value="1"/>
</dbReference>
<dbReference type="STRING" id="7395.A0A1A9UKB9"/>
<dbReference type="EnsemblMetazoa" id="GAUT007502-RA">
    <property type="protein sequence ID" value="GAUT007502-PA"/>
    <property type="gene ID" value="GAUT007502"/>
</dbReference>
<dbReference type="GO" id="GO:0008797">
    <property type="term" value="F:aspartate ammonia-lyase activity"/>
    <property type="evidence" value="ECO:0007669"/>
    <property type="project" value="TreeGrafter"/>
</dbReference>
<protein>
    <recommendedName>
        <fullName evidence="2">Fumarate lyase N-terminal domain-containing protein</fullName>
    </recommendedName>
</protein>
<proteinExistence type="predicted"/>
<accession>A0A1A9UKB9</accession>
<dbReference type="InterPro" id="IPR024083">
    <property type="entry name" value="Fumarase/histidase_N"/>
</dbReference>
<dbReference type="VEuPathDB" id="VectorBase:GAUT007502"/>
<sequence>MSNSIRIEKDLIGMREIPCAAYYGIHTLRASENFKISKMTISDYPELIRSMVLVKKASAIANLKLKILPKDIAEIILASCDRLLNTNTYINQFPVDAFQGGAGTSVNMNVNEVLANIGLEIMGHKKGEYQFLHPNDHLNLSQSTNDAYPTGLRLAIYKSLLNLIQTITFLTSSLKNKAKEFSKIIKMGRTQLQDAVPMTLGQEFYAFKTSLKKEKINLSCISKLLLQVNLGGTAIGTKLNTPKGYQDIVIKKLSEISGISCVPDKDLIESNYDCGTYATIHSGLKTLAVRLSKICNDLRLLSSGPRAGLNEINLPELQAGSSIMPAKINPVLPEVVNQVCFKVFGNDICVTMAAEAGQLQLNAMEPVISQAIFESINILNNAMQSLKDRCIDGITVNEKICESFIQKEKKDE</sequence>
<dbReference type="InterPro" id="IPR020557">
    <property type="entry name" value="Fumarate_lyase_CS"/>
</dbReference>
<dbReference type="PRINTS" id="PR00149">
    <property type="entry name" value="FUMRATELYASE"/>
</dbReference>
<evidence type="ECO:0000259" key="2">
    <source>
        <dbReference type="Pfam" id="PF00206"/>
    </source>
</evidence>
<dbReference type="InterPro" id="IPR008948">
    <property type="entry name" value="L-Aspartase-like"/>
</dbReference>
<reference evidence="3" key="1">
    <citation type="submission" date="2020-05" db="UniProtKB">
        <authorList>
            <consortium name="EnsemblMetazoa"/>
        </authorList>
    </citation>
    <scope>IDENTIFICATION</scope>
    <source>
        <strain evidence="3">TTRI</strain>
    </source>
</reference>
<keyword evidence="1" id="KW-0456">Lyase</keyword>
<name>A0A1A9UKB9_GLOAU</name>
<evidence type="ECO:0000313" key="4">
    <source>
        <dbReference type="Proteomes" id="UP000078200"/>
    </source>
</evidence>
<dbReference type="GO" id="GO:0006531">
    <property type="term" value="P:aspartate metabolic process"/>
    <property type="evidence" value="ECO:0007669"/>
    <property type="project" value="TreeGrafter"/>
</dbReference>